<evidence type="ECO:0000256" key="5">
    <source>
        <dbReference type="HAMAP-Rule" id="MF_00844"/>
    </source>
</evidence>
<evidence type="ECO:0000256" key="1">
    <source>
        <dbReference type="ARBA" id="ARBA00022555"/>
    </source>
</evidence>
<keyword evidence="8" id="KW-1185">Reference proteome</keyword>
<evidence type="ECO:0000313" key="8">
    <source>
        <dbReference type="Proteomes" id="UP001431199"/>
    </source>
</evidence>
<dbReference type="HAMAP" id="MF_00844_B">
    <property type="entry name" value="RqcH_B"/>
    <property type="match status" value="1"/>
</dbReference>
<keyword evidence="1 5" id="KW-0820">tRNA-binding</keyword>
<gene>
    <name evidence="5" type="primary">rqcH</name>
    <name evidence="7" type="ORF">N5B56_09195</name>
</gene>
<dbReference type="Gene3D" id="2.30.310.10">
    <property type="entry name" value="ibrinogen binding protein from staphylococcus aureus domain"/>
    <property type="match status" value="1"/>
</dbReference>
<dbReference type="InterPro" id="IPR051608">
    <property type="entry name" value="RQC_Subunit_NEMF"/>
</dbReference>
<accession>A0ABT2M154</accession>
<dbReference type="Gene3D" id="1.10.8.50">
    <property type="match status" value="1"/>
</dbReference>
<dbReference type="Proteomes" id="UP001431199">
    <property type="component" value="Unassembled WGS sequence"/>
</dbReference>
<comment type="function">
    <text evidence="5">Key component of the ribosome quality control system (RQC), a ribosome-associated complex that mediates the extraction of incompletely synthesized nascent chains from stalled ribosomes and their subsequent degradation. RqcH recruits Ala-charged tRNA, and with RqcP directs the elongation of stalled nascent chains on 50S ribosomal subunits, leading to non-templated C-terminal alanine extensions (Ala tail). The Ala tail promotes nascent chain degradation. May add between 1 and at least 8 Ala residues. Binds to stalled 50S ribosomal subunits.</text>
</comment>
<dbReference type="PANTHER" id="PTHR15239:SF6">
    <property type="entry name" value="RIBOSOME QUALITY CONTROL COMPLEX SUBUNIT NEMF"/>
    <property type="match status" value="1"/>
</dbReference>
<dbReference type="Pfam" id="PF05833">
    <property type="entry name" value="NFACT_N"/>
    <property type="match status" value="1"/>
</dbReference>
<keyword evidence="4 5" id="KW-0648">Protein biosynthesis</keyword>
<dbReference type="InterPro" id="IPR043682">
    <property type="entry name" value="RqcH_bacterial"/>
</dbReference>
<evidence type="ECO:0000259" key="6">
    <source>
        <dbReference type="Pfam" id="PF05670"/>
    </source>
</evidence>
<keyword evidence="3 5" id="KW-0694">RNA-binding</keyword>
<name>A0ABT2M154_9FIRM</name>
<dbReference type="RefSeq" id="WP_022089037.1">
    <property type="nucleotide sequence ID" value="NZ_JAODBU010000008.1"/>
</dbReference>
<evidence type="ECO:0000313" key="7">
    <source>
        <dbReference type="EMBL" id="MCT7399252.1"/>
    </source>
</evidence>
<dbReference type="EMBL" id="JAODBU010000008">
    <property type="protein sequence ID" value="MCT7399252.1"/>
    <property type="molecule type" value="Genomic_DNA"/>
</dbReference>
<dbReference type="PANTHER" id="PTHR15239">
    <property type="entry name" value="NUCLEAR EXPORT MEDIATOR FACTOR NEMF"/>
    <property type="match status" value="1"/>
</dbReference>
<comment type="subunit">
    <text evidence="5">Associates with stalled 50S ribosomal subunits. Binds to RqcP.</text>
</comment>
<proteinExistence type="inferred from homology"/>
<evidence type="ECO:0000256" key="2">
    <source>
        <dbReference type="ARBA" id="ARBA00022730"/>
    </source>
</evidence>
<dbReference type="InterPro" id="IPR008532">
    <property type="entry name" value="NFACT_RNA-bd"/>
</dbReference>
<comment type="caution">
    <text evidence="7">The sequence shown here is derived from an EMBL/GenBank/DDBJ whole genome shotgun (WGS) entry which is preliminary data.</text>
</comment>
<evidence type="ECO:0000256" key="4">
    <source>
        <dbReference type="ARBA" id="ARBA00022917"/>
    </source>
</evidence>
<reference evidence="7" key="1">
    <citation type="submission" date="2022-09" db="EMBL/GenBank/DDBJ databases">
        <title>Eubacterium sp. LFL-14 isolated from human feces.</title>
        <authorList>
            <person name="Liu F."/>
        </authorList>
    </citation>
    <scope>NUCLEOTIDE SEQUENCE</scope>
    <source>
        <strain evidence="7">LFL-14</strain>
    </source>
</reference>
<protein>
    <recommendedName>
        <fullName evidence="5">Rqc2 homolog RqcH</fullName>
        <shortName evidence="5">RqcH</shortName>
    </recommendedName>
</protein>
<feature type="domain" description="NFACT RNA-binding" evidence="6">
    <location>
        <begin position="457"/>
        <end position="551"/>
    </location>
</feature>
<organism evidence="7 8">
    <name type="scientific">Eubacterium album</name>
    <dbReference type="NCBI Taxonomy" id="2978477"/>
    <lineage>
        <taxon>Bacteria</taxon>
        <taxon>Bacillati</taxon>
        <taxon>Bacillota</taxon>
        <taxon>Clostridia</taxon>
        <taxon>Eubacteriales</taxon>
        <taxon>Eubacteriaceae</taxon>
        <taxon>Eubacterium</taxon>
    </lineage>
</organism>
<comment type="similarity">
    <text evidence="5">Belongs to the NEMF family.</text>
</comment>
<sequence length="578" mass="65879">MAFDGITVAALAQEFKNKFTDGRLYKIAQTENDELTLTIKNGKAQYKLLISANASLPLTYITEESKPSPMTAPNFCMLLRKHINNGRIINITQPGLERILDFEIQHLDDLGDIRQKHLIVELMGKHSNIIFCDENNMILDSIKHVSAVMSSVRQVLPGKDYFIPDTMDKFDPLSVSKEEFFNTVFSKPINLSKAIYTSFTGISPTIAESICYAAKFDSSIPANVLEHGNQNLIWIQFYELMNKIKKGEFTPVIYEKDDLPVDFSAVRLSTHSDCNEIIYDDMSSLLRNYYAKKNLHTRMRQKSSDLRRVVTNALEKDRKKFAIQEKQMKDTLKKDKYKVYGELLTTYGYSIEPGAKKFDTINFYTNEPISIPLDPTISPIENAKKFFDKYAKLKRTNEALSDIIIETKKSIDYLETVSASIDIATSENDLKAIKDELIQTGYIKFKRTGKKEKIVNKPLHFISSDGFHMYVGKNNIQNENLTFKVANGNDWWFHSKTFPGSHVIVKCEGKELPDATFEEAARLAAHFSKGCNQDKVEIDYIQRKQVKKVAGAMPGFVIYHTNYSMAITPDITGIQEII</sequence>
<dbReference type="Pfam" id="PF05670">
    <property type="entry name" value="NFACT-R_1"/>
    <property type="match status" value="1"/>
</dbReference>
<evidence type="ECO:0000256" key="3">
    <source>
        <dbReference type="ARBA" id="ARBA00022884"/>
    </source>
</evidence>
<keyword evidence="2 5" id="KW-0699">rRNA-binding</keyword>